<sequence>MTPLALPLLALSLLETGGRVLLGSLYVLSGWSGIAGFAGTAGGMARRGVPAARELLAISIVFRIAVGALFMLGIAQGTCALALIAFTLAASAMMLDFWRMEGRERAAAINSWRNNIAIIGGLLLALADGAVPG</sequence>
<name>A0ABT5WQH6_9SPHN</name>
<feature type="transmembrane region" description="Helical" evidence="5">
    <location>
        <begin position="26"/>
        <end position="43"/>
    </location>
</feature>
<comment type="caution">
    <text evidence="6">The sequence shown here is derived from an EMBL/GenBank/DDBJ whole genome shotgun (WGS) entry which is preliminary data.</text>
</comment>
<evidence type="ECO:0000313" key="6">
    <source>
        <dbReference type="EMBL" id="MDE8651537.1"/>
    </source>
</evidence>
<evidence type="ECO:0000256" key="5">
    <source>
        <dbReference type="SAM" id="Phobius"/>
    </source>
</evidence>
<dbReference type="InterPro" id="IPR032808">
    <property type="entry name" value="DoxX"/>
</dbReference>
<feature type="transmembrane region" description="Helical" evidence="5">
    <location>
        <begin position="80"/>
        <end position="100"/>
    </location>
</feature>
<comment type="subcellular location">
    <subcellularLocation>
        <location evidence="1">Membrane</location>
        <topology evidence="1">Multi-pass membrane protein</topology>
    </subcellularLocation>
</comment>
<keyword evidence="3 5" id="KW-1133">Transmembrane helix</keyword>
<dbReference type="RefSeq" id="WP_275227635.1">
    <property type="nucleotide sequence ID" value="NZ_JARESE010000019.1"/>
</dbReference>
<keyword evidence="7" id="KW-1185">Reference proteome</keyword>
<accession>A0ABT5WQH6</accession>
<evidence type="ECO:0000256" key="4">
    <source>
        <dbReference type="ARBA" id="ARBA00023136"/>
    </source>
</evidence>
<evidence type="ECO:0000256" key="1">
    <source>
        <dbReference type="ARBA" id="ARBA00004141"/>
    </source>
</evidence>
<proteinExistence type="predicted"/>
<gene>
    <name evidence="6" type="ORF">PYV00_07370</name>
</gene>
<protein>
    <submittedName>
        <fullName evidence="6">DoxX family protein</fullName>
    </submittedName>
</protein>
<organism evidence="6 7">
    <name type="scientific">Novosphingobium album</name>
    <name type="common">ex Liu et al. 2023</name>
    <dbReference type="NCBI Taxonomy" id="3031130"/>
    <lineage>
        <taxon>Bacteria</taxon>
        <taxon>Pseudomonadati</taxon>
        <taxon>Pseudomonadota</taxon>
        <taxon>Alphaproteobacteria</taxon>
        <taxon>Sphingomonadales</taxon>
        <taxon>Sphingomonadaceae</taxon>
        <taxon>Novosphingobium</taxon>
    </lineage>
</organism>
<feature type="transmembrane region" description="Helical" evidence="5">
    <location>
        <begin position="55"/>
        <end position="74"/>
    </location>
</feature>
<feature type="transmembrane region" description="Helical" evidence="5">
    <location>
        <begin position="112"/>
        <end position="131"/>
    </location>
</feature>
<dbReference type="Proteomes" id="UP001216253">
    <property type="component" value="Unassembled WGS sequence"/>
</dbReference>
<dbReference type="Pfam" id="PF07681">
    <property type="entry name" value="DoxX"/>
    <property type="match status" value="1"/>
</dbReference>
<dbReference type="EMBL" id="JARESE010000019">
    <property type="protein sequence ID" value="MDE8651537.1"/>
    <property type="molecule type" value="Genomic_DNA"/>
</dbReference>
<evidence type="ECO:0000313" key="7">
    <source>
        <dbReference type="Proteomes" id="UP001216253"/>
    </source>
</evidence>
<keyword evidence="2 5" id="KW-0812">Transmembrane</keyword>
<reference evidence="6 7" key="1">
    <citation type="submission" date="2023-03" db="EMBL/GenBank/DDBJ databases">
        <title>NovoSphingobium album sp. nov. isolated from polycyclic aromatic hydrocarbons- and heavy-metal polluted soil.</title>
        <authorList>
            <person name="Liu Z."/>
            <person name="Wang K."/>
        </authorList>
    </citation>
    <scope>NUCLEOTIDE SEQUENCE [LARGE SCALE GENOMIC DNA]</scope>
    <source>
        <strain evidence="6 7">H3SJ31-1</strain>
    </source>
</reference>
<evidence type="ECO:0000256" key="2">
    <source>
        <dbReference type="ARBA" id="ARBA00022692"/>
    </source>
</evidence>
<evidence type="ECO:0000256" key="3">
    <source>
        <dbReference type="ARBA" id="ARBA00022989"/>
    </source>
</evidence>
<keyword evidence="4 5" id="KW-0472">Membrane</keyword>